<dbReference type="Proteomes" id="UP001254564">
    <property type="component" value="Unassembled WGS sequence"/>
</dbReference>
<sequence length="50" mass="5789">MKKSRLSQYSGLSWRRWANIQERMRAAALPWKRQLAKGHDSSGEGGFQLL</sequence>
<dbReference type="RefSeq" id="WP_309654509.1">
    <property type="nucleotide sequence ID" value="NZ_JARWAN010000001.1"/>
</dbReference>
<gene>
    <name evidence="1" type="ORF">QC823_01095</name>
</gene>
<evidence type="ECO:0000313" key="2">
    <source>
        <dbReference type="Proteomes" id="UP001254564"/>
    </source>
</evidence>
<organism evidence="1 2">
    <name type="scientific">Vreelandella vilamensis</name>
    <dbReference type="NCBI Taxonomy" id="531309"/>
    <lineage>
        <taxon>Bacteria</taxon>
        <taxon>Pseudomonadati</taxon>
        <taxon>Pseudomonadota</taxon>
        <taxon>Gammaproteobacteria</taxon>
        <taxon>Oceanospirillales</taxon>
        <taxon>Halomonadaceae</taxon>
        <taxon>Vreelandella</taxon>
    </lineage>
</organism>
<dbReference type="EMBL" id="JARWAN010000001">
    <property type="protein sequence ID" value="MDR5897591.1"/>
    <property type="molecule type" value="Genomic_DNA"/>
</dbReference>
<evidence type="ECO:0000313" key="1">
    <source>
        <dbReference type="EMBL" id="MDR5897591.1"/>
    </source>
</evidence>
<reference evidence="1 2" key="1">
    <citation type="submission" date="2023-04" db="EMBL/GenBank/DDBJ databases">
        <title>A long-awaited taxogenomic arrangement of the family Halomonadaceae.</title>
        <authorList>
            <person name="De La Haba R."/>
            <person name="Chuvochina M."/>
            <person name="Wittouck S."/>
            <person name="Arahal D.R."/>
            <person name="Sanchez-Porro C."/>
            <person name="Hugenholtz P."/>
            <person name="Ventosa A."/>
        </authorList>
    </citation>
    <scope>NUCLEOTIDE SEQUENCE [LARGE SCALE GENOMIC DNA]</scope>
    <source>
        <strain evidence="1 2">DSM 21020</strain>
    </source>
</reference>
<proteinExistence type="predicted"/>
<accession>A0ABU1H197</accession>
<keyword evidence="2" id="KW-1185">Reference proteome</keyword>
<comment type="caution">
    <text evidence="1">The sequence shown here is derived from an EMBL/GenBank/DDBJ whole genome shotgun (WGS) entry which is preliminary data.</text>
</comment>
<name>A0ABU1H197_9GAMM</name>
<protein>
    <submittedName>
        <fullName evidence="1">Uncharacterized protein</fullName>
    </submittedName>
</protein>